<evidence type="ECO:0000256" key="7">
    <source>
        <dbReference type="ARBA" id="ARBA00022840"/>
    </source>
</evidence>
<dbReference type="Pfam" id="PF02518">
    <property type="entry name" value="HATPase_c"/>
    <property type="match status" value="1"/>
</dbReference>
<evidence type="ECO:0000256" key="5">
    <source>
        <dbReference type="ARBA" id="ARBA00022741"/>
    </source>
</evidence>
<keyword evidence="8" id="KW-0902">Two-component regulatory system</keyword>
<comment type="catalytic activity">
    <reaction evidence="1">
        <text>ATP + protein L-histidine = ADP + protein N-phospho-L-histidine.</text>
        <dbReference type="EC" id="2.7.13.3"/>
    </reaction>
</comment>
<keyword evidence="3" id="KW-0597">Phosphoprotein</keyword>
<dbReference type="InterPro" id="IPR036097">
    <property type="entry name" value="HisK_dim/P_sf"/>
</dbReference>
<dbReference type="SUPFAM" id="SSF55874">
    <property type="entry name" value="ATPase domain of HSP90 chaperone/DNA topoisomerase II/histidine kinase"/>
    <property type="match status" value="1"/>
</dbReference>
<dbReference type="RefSeq" id="WP_090659434.1">
    <property type="nucleotide sequence ID" value="NZ_FMZX01000001.1"/>
</dbReference>
<dbReference type="AlphaFoldDB" id="A0A1G6J8F5"/>
<evidence type="ECO:0000256" key="2">
    <source>
        <dbReference type="ARBA" id="ARBA00012438"/>
    </source>
</evidence>
<dbReference type="Proteomes" id="UP000198925">
    <property type="component" value="Unassembled WGS sequence"/>
</dbReference>
<protein>
    <recommendedName>
        <fullName evidence="2">histidine kinase</fullName>
        <ecNumber evidence="2">2.7.13.3</ecNumber>
    </recommendedName>
</protein>
<dbReference type="PANTHER" id="PTHR43065:SF10">
    <property type="entry name" value="PEROXIDE STRESS-ACTIVATED HISTIDINE KINASE MAK3"/>
    <property type="match status" value="1"/>
</dbReference>
<dbReference type="SUPFAM" id="SSF47384">
    <property type="entry name" value="Homodimeric domain of signal transducing histidine kinase"/>
    <property type="match status" value="1"/>
</dbReference>
<evidence type="ECO:0000313" key="14">
    <source>
        <dbReference type="Proteomes" id="UP000198925"/>
    </source>
</evidence>
<evidence type="ECO:0000256" key="1">
    <source>
        <dbReference type="ARBA" id="ARBA00000085"/>
    </source>
</evidence>
<feature type="region of interest" description="Disordered" evidence="10">
    <location>
        <begin position="135"/>
        <end position="154"/>
    </location>
</feature>
<dbReference type="Gene3D" id="3.30.450.20">
    <property type="entry name" value="PAS domain"/>
    <property type="match status" value="1"/>
</dbReference>
<evidence type="ECO:0000256" key="11">
    <source>
        <dbReference type="SAM" id="Phobius"/>
    </source>
</evidence>
<dbReference type="CDD" id="cd18774">
    <property type="entry name" value="PDC2_HK_sensor"/>
    <property type="match status" value="1"/>
</dbReference>
<dbReference type="NCBIfam" id="TIGR00229">
    <property type="entry name" value="sensory_box"/>
    <property type="match status" value="1"/>
</dbReference>
<dbReference type="InterPro" id="IPR035965">
    <property type="entry name" value="PAS-like_dom_sf"/>
</dbReference>
<dbReference type="Pfam" id="PF00512">
    <property type="entry name" value="HisKA"/>
    <property type="match status" value="1"/>
</dbReference>
<dbReference type="Gene3D" id="1.10.287.130">
    <property type="match status" value="1"/>
</dbReference>
<gene>
    <name evidence="13" type="ORF">SAMN04487779_100184</name>
</gene>
<dbReference type="PROSITE" id="PS50109">
    <property type="entry name" value="HIS_KIN"/>
    <property type="match status" value="1"/>
</dbReference>
<dbReference type="Gene3D" id="3.30.565.10">
    <property type="entry name" value="Histidine kinase-like ATPase, C-terminal domain"/>
    <property type="match status" value="1"/>
</dbReference>
<dbReference type="InterPro" id="IPR003594">
    <property type="entry name" value="HATPase_dom"/>
</dbReference>
<dbReference type="InterPro" id="IPR036890">
    <property type="entry name" value="HATPase_C_sf"/>
</dbReference>
<dbReference type="SMART" id="SM00091">
    <property type="entry name" value="PAS"/>
    <property type="match status" value="1"/>
</dbReference>
<organism evidence="13 14">
    <name type="scientific">Belnapia rosea</name>
    <dbReference type="NCBI Taxonomy" id="938405"/>
    <lineage>
        <taxon>Bacteria</taxon>
        <taxon>Pseudomonadati</taxon>
        <taxon>Pseudomonadota</taxon>
        <taxon>Alphaproteobacteria</taxon>
        <taxon>Acetobacterales</taxon>
        <taxon>Roseomonadaceae</taxon>
        <taxon>Belnapia</taxon>
    </lineage>
</organism>
<dbReference type="SMART" id="SM00388">
    <property type="entry name" value="HisKA"/>
    <property type="match status" value="1"/>
</dbReference>
<dbReference type="PRINTS" id="PR00344">
    <property type="entry name" value="BCTRLSENSOR"/>
</dbReference>
<feature type="coiled-coil region" evidence="9">
    <location>
        <begin position="366"/>
        <end position="393"/>
    </location>
</feature>
<keyword evidence="7" id="KW-0067">ATP-binding</keyword>
<dbReference type="InterPro" id="IPR004358">
    <property type="entry name" value="Sig_transdc_His_kin-like_C"/>
</dbReference>
<feature type="compositionally biased region" description="Pro residues" evidence="10">
    <location>
        <begin position="141"/>
        <end position="152"/>
    </location>
</feature>
<evidence type="ECO:0000256" key="3">
    <source>
        <dbReference type="ARBA" id="ARBA00022553"/>
    </source>
</evidence>
<feature type="domain" description="Histidine kinase" evidence="12">
    <location>
        <begin position="530"/>
        <end position="750"/>
    </location>
</feature>
<keyword evidence="11" id="KW-1133">Transmembrane helix</keyword>
<dbReference type="GO" id="GO:0000155">
    <property type="term" value="F:phosphorelay sensor kinase activity"/>
    <property type="evidence" value="ECO:0007669"/>
    <property type="project" value="InterPro"/>
</dbReference>
<keyword evidence="9" id="KW-0175">Coiled coil</keyword>
<dbReference type="InterPro" id="IPR003661">
    <property type="entry name" value="HisK_dim/P_dom"/>
</dbReference>
<dbReference type="Pfam" id="PF08448">
    <property type="entry name" value="PAS_4"/>
    <property type="match status" value="1"/>
</dbReference>
<dbReference type="InterPro" id="IPR005467">
    <property type="entry name" value="His_kinase_dom"/>
</dbReference>
<name>A0A1G6J8F5_9PROT</name>
<feature type="transmembrane region" description="Helical" evidence="11">
    <location>
        <begin position="32"/>
        <end position="55"/>
    </location>
</feature>
<evidence type="ECO:0000256" key="4">
    <source>
        <dbReference type="ARBA" id="ARBA00022679"/>
    </source>
</evidence>
<keyword evidence="11" id="KW-0812">Transmembrane</keyword>
<evidence type="ECO:0000256" key="10">
    <source>
        <dbReference type="SAM" id="MobiDB-lite"/>
    </source>
</evidence>
<evidence type="ECO:0000259" key="12">
    <source>
        <dbReference type="PROSITE" id="PS50109"/>
    </source>
</evidence>
<dbReference type="SUPFAM" id="SSF55785">
    <property type="entry name" value="PYP-like sensor domain (PAS domain)"/>
    <property type="match status" value="1"/>
</dbReference>
<sequence length="759" mass="80388">MGRIGPEERSGLGNPWSAAGLSLPLPRRSTSFRLHLVAMLLAALLPACLSIAIALRQEIDEYRSTFREQLEAAARTAAQAVDAELYGRINLAAALAAMATDGRALTLDERLRAVAERLGTGVFIYGPPPRLENLASSRQPPGVPLPPAPPNSGPADAVPRIFAEGTPQIGRGWFGPFAGRWLAGAYAPARIDGQVTAAIGVGLDLERLGRLLESQLPRRHDSALLVDHYGTILARSASAQPEVGERLPGWILAEPPQGQSGILFGNGPQGVAQIHGFARPIHAPGWLVLVSIPLAEYEYGWRGPTAPLILGTILALLAGAALAMMLARRCLRPVAALTERAAGIIAGLPPDLAPPPSAVREFALLANSLTAAHAALQREAAAARHERELLQSVIDGTPDMVKVVGLDGRTLVANAAAHAFFRLPPGALVGLRVYDLLPEALAARARRHDAAALRAGRAVTEEYNGRLFTDRCLMVTKVPWRDPAQGKVAGIITLIQDVTEQRRTEAELRRAEDEMQRLGRRATATVLASGLAHELNQPLTAATNYLRAAERLAAATPDLPRLPLLRDALRGAAEQTLRAGEIIRRLRDFMTRRNGGAVPEPLSAVVEEGVRLALGGLETAGLHLRVEVEEALAGALVDRVAVQQVLVNLVRNAIEAMRGLPQRELTVTATRRMAEGGWWIDLAVGDTGPGLPAPVRERLFEPFVSTKPDGMGVGLAICQRIAEACGGGIAVAAAAGSSGTVFTLSLPLVPSLAPPSAEA</sequence>
<dbReference type="EMBL" id="FMZX01000001">
    <property type="protein sequence ID" value="SDC14625.1"/>
    <property type="molecule type" value="Genomic_DNA"/>
</dbReference>
<reference evidence="13 14" key="1">
    <citation type="submission" date="2016-10" db="EMBL/GenBank/DDBJ databases">
        <authorList>
            <person name="de Groot N.N."/>
        </authorList>
    </citation>
    <scope>NUCLEOTIDE SEQUENCE [LARGE SCALE GENOMIC DNA]</scope>
    <source>
        <strain evidence="13 14">CPCC 100156</strain>
    </source>
</reference>
<evidence type="ECO:0000256" key="6">
    <source>
        <dbReference type="ARBA" id="ARBA00022777"/>
    </source>
</evidence>
<feature type="transmembrane region" description="Helical" evidence="11">
    <location>
        <begin position="308"/>
        <end position="327"/>
    </location>
</feature>
<dbReference type="EC" id="2.7.13.3" evidence="2"/>
<dbReference type="PANTHER" id="PTHR43065">
    <property type="entry name" value="SENSOR HISTIDINE KINASE"/>
    <property type="match status" value="1"/>
</dbReference>
<dbReference type="GO" id="GO:0005524">
    <property type="term" value="F:ATP binding"/>
    <property type="evidence" value="ECO:0007669"/>
    <property type="project" value="UniProtKB-KW"/>
</dbReference>
<dbReference type="CDD" id="cd00082">
    <property type="entry name" value="HisKA"/>
    <property type="match status" value="1"/>
</dbReference>
<evidence type="ECO:0000256" key="8">
    <source>
        <dbReference type="ARBA" id="ARBA00023012"/>
    </source>
</evidence>
<proteinExistence type="predicted"/>
<dbReference type="SMART" id="SM00387">
    <property type="entry name" value="HATPase_c"/>
    <property type="match status" value="1"/>
</dbReference>
<keyword evidence="4" id="KW-0808">Transferase</keyword>
<keyword evidence="6" id="KW-0418">Kinase</keyword>
<dbReference type="InterPro" id="IPR000014">
    <property type="entry name" value="PAS"/>
</dbReference>
<keyword evidence="14" id="KW-1185">Reference proteome</keyword>
<evidence type="ECO:0000256" key="9">
    <source>
        <dbReference type="SAM" id="Coils"/>
    </source>
</evidence>
<evidence type="ECO:0000313" key="13">
    <source>
        <dbReference type="EMBL" id="SDC14625.1"/>
    </source>
</evidence>
<keyword evidence="5" id="KW-0547">Nucleotide-binding</keyword>
<dbReference type="InterPro" id="IPR013656">
    <property type="entry name" value="PAS_4"/>
</dbReference>
<dbReference type="STRING" id="938405.SAMN02927895_00271"/>
<keyword evidence="11" id="KW-0472">Membrane</keyword>
<accession>A0A1G6J8F5</accession>